<evidence type="ECO:0000313" key="2">
    <source>
        <dbReference type="EMBL" id="CAB5162411.1"/>
    </source>
</evidence>
<feature type="domain" description="DUF6378" evidence="1">
    <location>
        <begin position="10"/>
        <end position="86"/>
    </location>
</feature>
<gene>
    <name evidence="2" type="ORF">UFOVP151_27</name>
</gene>
<sequence length="94" mass="10419">MTTTPDLVSILTERGNRYGKFTGHAEVTQMLKTIVTSGLAKRDKTLAPDQQEALDMILHKIGRIVNGDQDYADSWVDIAGYAKLVADRLEGVER</sequence>
<reference evidence="2" key="1">
    <citation type="submission" date="2020-05" db="EMBL/GenBank/DDBJ databases">
        <authorList>
            <person name="Chiriac C."/>
            <person name="Salcher M."/>
            <person name="Ghai R."/>
            <person name="Kavagutti S V."/>
        </authorList>
    </citation>
    <scope>NUCLEOTIDE SEQUENCE</scope>
</reference>
<dbReference type="Pfam" id="PF19905">
    <property type="entry name" value="DUF6378"/>
    <property type="match status" value="1"/>
</dbReference>
<organism evidence="2">
    <name type="scientific">uncultured Caudovirales phage</name>
    <dbReference type="NCBI Taxonomy" id="2100421"/>
    <lineage>
        <taxon>Viruses</taxon>
        <taxon>Duplodnaviria</taxon>
        <taxon>Heunggongvirae</taxon>
        <taxon>Uroviricota</taxon>
        <taxon>Caudoviricetes</taxon>
        <taxon>Peduoviridae</taxon>
        <taxon>Maltschvirus</taxon>
        <taxon>Maltschvirus maltsch</taxon>
    </lineage>
</organism>
<protein>
    <recommendedName>
        <fullName evidence="1">DUF6378 domain-containing protein</fullName>
    </recommendedName>
</protein>
<dbReference type="EMBL" id="LR798201">
    <property type="protein sequence ID" value="CAB5162411.1"/>
    <property type="molecule type" value="Genomic_DNA"/>
</dbReference>
<accession>A0A6J7W847</accession>
<name>A0A6J7W847_9CAUD</name>
<evidence type="ECO:0000259" key="1">
    <source>
        <dbReference type="Pfam" id="PF19905"/>
    </source>
</evidence>
<dbReference type="InterPro" id="IPR045958">
    <property type="entry name" value="DUF6378"/>
</dbReference>
<proteinExistence type="predicted"/>